<comment type="pathway">
    <text evidence="1">Amino-acid biosynthesis; L-tyrosine biosynthesis; (4-hydroxyphenyl)pyruvate from prephenate (NAD(+) route): step 1/1.</text>
</comment>
<dbReference type="Pfam" id="PF02153">
    <property type="entry name" value="PDH_N"/>
    <property type="match status" value="1"/>
</dbReference>
<keyword evidence="9" id="KW-0057">Aromatic amino acid biosynthesis</keyword>
<dbReference type="Proteomes" id="UP000029409">
    <property type="component" value="Chromosome"/>
</dbReference>
<sequence>MTTKIAIFGVGLIGGSLALCFKGREGLNVVGHAHRPESAAKYVSRGVVDSATLSFEEAALDADFIFLCVPVGMLEDYMLRLSKLPLKKGCIITDVGSTKASIAACAASIDLHDVYFIGGHPMAGSERSGVEAASSLLFENAYYVLTPPPDIPEEAYEALKTLLVHTRAQIVRLEPQRHDEIVGAISHLPHIIAVALVNQVHGYDSADSLYSTLAAGGFRDITRIASSEPVIWRDILLNNRSVMLELLKDWNEEISAFVQLLENEDGEGIEKAFQEAGGFRSKLPDRRKGMITPLFDLHIDVPDHPGIIGRIATELGDQGINLSNVQIIESREDVPGIMRLSFRQESDMERAKVLLQRHDYTVYV</sequence>
<evidence type="ECO:0000256" key="6">
    <source>
        <dbReference type="ARBA" id="ARBA00022605"/>
    </source>
</evidence>
<keyword evidence="7" id="KW-0560">Oxidoreductase</keyword>
<dbReference type="EMBL" id="CP009288">
    <property type="protein sequence ID" value="AIQ13496.1"/>
    <property type="molecule type" value="Genomic_DNA"/>
</dbReference>
<dbReference type="GO" id="GO:0008977">
    <property type="term" value="F:prephenate dehydrogenase (NAD+) activity"/>
    <property type="evidence" value="ECO:0007669"/>
    <property type="project" value="UniProtKB-EC"/>
</dbReference>
<keyword evidence="5" id="KW-0827">Tyrosine biosynthesis</keyword>
<evidence type="ECO:0000256" key="2">
    <source>
        <dbReference type="ARBA" id="ARBA00007964"/>
    </source>
</evidence>
<dbReference type="InterPro" id="IPR050812">
    <property type="entry name" value="Preph/Arog_dehydrog"/>
</dbReference>
<dbReference type="PANTHER" id="PTHR21363:SF0">
    <property type="entry name" value="PREPHENATE DEHYDROGENASE [NADP(+)]"/>
    <property type="match status" value="1"/>
</dbReference>
<dbReference type="PROSITE" id="PS51176">
    <property type="entry name" value="PDH_ADH"/>
    <property type="match status" value="1"/>
</dbReference>
<dbReference type="GO" id="GO:0004665">
    <property type="term" value="F:prephenate dehydrogenase (NADP+) activity"/>
    <property type="evidence" value="ECO:0007669"/>
    <property type="project" value="InterPro"/>
</dbReference>
<evidence type="ECO:0000256" key="5">
    <source>
        <dbReference type="ARBA" id="ARBA00022498"/>
    </source>
</evidence>
<keyword evidence="14" id="KW-1185">Reference proteome</keyword>
<dbReference type="Gene3D" id="3.40.50.720">
    <property type="entry name" value="NAD(P)-binding Rossmann-like Domain"/>
    <property type="match status" value="1"/>
</dbReference>
<dbReference type="InterPro" id="IPR046825">
    <property type="entry name" value="PDH_C"/>
</dbReference>
<dbReference type="NCBIfam" id="NF005107">
    <property type="entry name" value="PRK06545.1-5"/>
    <property type="match status" value="1"/>
</dbReference>
<protein>
    <recommendedName>
        <fullName evidence="4">Prephenate dehydrogenase</fullName>
        <ecNumber evidence="3">1.3.1.12</ecNumber>
    </recommendedName>
</protein>
<organism evidence="13 14">
    <name type="scientific">Paenibacillus durus</name>
    <name type="common">Paenibacillus azotofixans</name>
    <dbReference type="NCBI Taxonomy" id="44251"/>
    <lineage>
        <taxon>Bacteria</taxon>
        <taxon>Bacillati</taxon>
        <taxon>Bacillota</taxon>
        <taxon>Bacilli</taxon>
        <taxon>Bacillales</taxon>
        <taxon>Paenibacillaceae</taxon>
        <taxon>Paenibacillus</taxon>
    </lineage>
</organism>
<dbReference type="InterPro" id="IPR008927">
    <property type="entry name" value="6-PGluconate_DH-like_C_sf"/>
</dbReference>
<dbReference type="KEGG" id="pdu:PDUR_17405"/>
<dbReference type="SUPFAM" id="SSF51735">
    <property type="entry name" value="NAD(P)-binding Rossmann-fold domains"/>
    <property type="match status" value="1"/>
</dbReference>
<dbReference type="InterPro" id="IPR045865">
    <property type="entry name" value="ACT-like_dom_sf"/>
</dbReference>
<gene>
    <name evidence="13" type="ORF">PDUR_17405</name>
</gene>
<dbReference type="OrthoDB" id="9802008at2"/>
<dbReference type="RefSeq" id="WP_042207300.1">
    <property type="nucleotide sequence ID" value="NZ_CP009288.1"/>
</dbReference>
<dbReference type="SUPFAM" id="SSF48179">
    <property type="entry name" value="6-phosphogluconate dehydrogenase C-terminal domain-like"/>
    <property type="match status" value="1"/>
</dbReference>
<dbReference type="InterPro" id="IPR036291">
    <property type="entry name" value="NAD(P)-bd_dom_sf"/>
</dbReference>
<dbReference type="Pfam" id="PF01842">
    <property type="entry name" value="ACT"/>
    <property type="match status" value="1"/>
</dbReference>
<dbReference type="EC" id="1.3.1.12" evidence="3"/>
<comment type="similarity">
    <text evidence="2">Belongs to the prephenate/arogenate dehydrogenase family.</text>
</comment>
<dbReference type="InterPro" id="IPR046826">
    <property type="entry name" value="PDH_N"/>
</dbReference>
<dbReference type="PANTHER" id="PTHR21363">
    <property type="entry name" value="PREPHENATE DEHYDROGENASE"/>
    <property type="match status" value="1"/>
</dbReference>
<accession>A0A089HNE9</accession>
<dbReference type="eggNOG" id="COG0287">
    <property type="taxonomic scope" value="Bacteria"/>
</dbReference>
<name>A0A089HNE9_PAEDU</name>
<evidence type="ECO:0000256" key="1">
    <source>
        <dbReference type="ARBA" id="ARBA00005067"/>
    </source>
</evidence>
<evidence type="ECO:0000313" key="14">
    <source>
        <dbReference type="Proteomes" id="UP000029409"/>
    </source>
</evidence>
<dbReference type="UniPathway" id="UPA00122">
    <property type="reaction ID" value="UER00961"/>
</dbReference>
<dbReference type="InterPro" id="IPR002912">
    <property type="entry name" value="ACT_dom"/>
</dbReference>
<keyword evidence="8" id="KW-0520">NAD</keyword>
<reference evidence="13 14" key="1">
    <citation type="submission" date="2014-08" db="EMBL/GenBank/DDBJ databases">
        <title>Comparative genomics of the Paenibacillus odorifer group.</title>
        <authorList>
            <person name="den Bakker H.C."/>
            <person name="Tsai Y.-C."/>
            <person name="Martin N."/>
            <person name="Korlach J."/>
            <person name="Wiedmann M."/>
        </authorList>
    </citation>
    <scope>NUCLEOTIDE SEQUENCE [LARGE SCALE GENOMIC DNA]</scope>
    <source>
        <strain evidence="13 14">DSM 1735</strain>
    </source>
</reference>
<evidence type="ECO:0000256" key="10">
    <source>
        <dbReference type="ARBA" id="ARBA00049260"/>
    </source>
</evidence>
<dbReference type="FunFam" id="3.40.50.720:FF:000208">
    <property type="entry name" value="Prephenate dehydrogenase"/>
    <property type="match status" value="1"/>
</dbReference>
<evidence type="ECO:0000256" key="9">
    <source>
        <dbReference type="ARBA" id="ARBA00023141"/>
    </source>
</evidence>
<dbReference type="InterPro" id="IPR003099">
    <property type="entry name" value="Prephen_DH"/>
</dbReference>
<dbReference type="AlphaFoldDB" id="A0A089HNE9"/>
<feature type="domain" description="Prephenate/arogenate dehydrogenase" evidence="11">
    <location>
        <begin position="3"/>
        <end position="291"/>
    </location>
</feature>
<evidence type="ECO:0000259" key="11">
    <source>
        <dbReference type="PROSITE" id="PS51176"/>
    </source>
</evidence>
<dbReference type="STRING" id="44251.PDUR_17405"/>
<proteinExistence type="inferred from homology"/>
<evidence type="ECO:0000256" key="7">
    <source>
        <dbReference type="ARBA" id="ARBA00023002"/>
    </source>
</evidence>
<keyword evidence="6" id="KW-0028">Amino-acid biosynthesis</keyword>
<dbReference type="GO" id="GO:0006571">
    <property type="term" value="P:tyrosine biosynthetic process"/>
    <property type="evidence" value="ECO:0007669"/>
    <property type="project" value="UniProtKB-UniPathway"/>
</dbReference>
<feature type="domain" description="ACT" evidence="12">
    <location>
        <begin position="296"/>
        <end position="364"/>
    </location>
</feature>
<evidence type="ECO:0000256" key="8">
    <source>
        <dbReference type="ARBA" id="ARBA00023027"/>
    </source>
</evidence>
<comment type="catalytic activity">
    <reaction evidence="10">
        <text>prephenate + NAD(+) = 3-(4-hydroxyphenyl)pyruvate + CO2 + NADH</text>
        <dbReference type="Rhea" id="RHEA:13869"/>
        <dbReference type="ChEBI" id="CHEBI:16526"/>
        <dbReference type="ChEBI" id="CHEBI:29934"/>
        <dbReference type="ChEBI" id="CHEBI:36242"/>
        <dbReference type="ChEBI" id="CHEBI:57540"/>
        <dbReference type="ChEBI" id="CHEBI:57945"/>
        <dbReference type="EC" id="1.3.1.12"/>
    </reaction>
</comment>
<dbReference type="PROSITE" id="PS51671">
    <property type="entry name" value="ACT"/>
    <property type="match status" value="1"/>
</dbReference>
<dbReference type="SUPFAM" id="SSF55021">
    <property type="entry name" value="ACT-like"/>
    <property type="match status" value="1"/>
</dbReference>
<evidence type="ECO:0000313" key="13">
    <source>
        <dbReference type="EMBL" id="AIQ13496.1"/>
    </source>
</evidence>
<dbReference type="Gene3D" id="3.30.70.260">
    <property type="match status" value="1"/>
</dbReference>
<evidence type="ECO:0000256" key="4">
    <source>
        <dbReference type="ARBA" id="ARBA00016891"/>
    </source>
</evidence>
<dbReference type="Gene3D" id="1.10.3660.10">
    <property type="entry name" value="6-phosphogluconate dehydrogenase C-terminal like domain"/>
    <property type="match status" value="1"/>
</dbReference>
<evidence type="ECO:0000256" key="3">
    <source>
        <dbReference type="ARBA" id="ARBA00012068"/>
    </source>
</evidence>
<evidence type="ECO:0000259" key="12">
    <source>
        <dbReference type="PROSITE" id="PS51671"/>
    </source>
</evidence>
<dbReference type="Pfam" id="PF20463">
    <property type="entry name" value="PDH_C"/>
    <property type="match status" value="1"/>
</dbReference>
<dbReference type="FunFam" id="1.10.3660.10:FF:000003">
    <property type="entry name" value="Prephenate dehydrogenase"/>
    <property type="match status" value="1"/>
</dbReference>
<dbReference type="GO" id="GO:0070403">
    <property type="term" value="F:NAD+ binding"/>
    <property type="evidence" value="ECO:0007669"/>
    <property type="project" value="InterPro"/>
</dbReference>